<name>A0A7K2ILX1_9ACTN</name>
<dbReference type="Proteomes" id="UP000467124">
    <property type="component" value="Unassembled WGS sequence"/>
</dbReference>
<dbReference type="Gene3D" id="3.40.50.300">
    <property type="entry name" value="P-loop containing nucleotide triphosphate hydrolases"/>
    <property type="match status" value="1"/>
</dbReference>
<accession>A0A7K2ILX1</accession>
<keyword evidence="1" id="KW-0808">Transferase</keyword>
<evidence type="ECO:0000313" key="2">
    <source>
        <dbReference type="Proteomes" id="UP000467124"/>
    </source>
</evidence>
<dbReference type="RefSeq" id="WP_161110070.1">
    <property type="nucleotide sequence ID" value="NZ_JBHWJG010000017.1"/>
</dbReference>
<dbReference type="EMBL" id="WWHY01000001">
    <property type="protein sequence ID" value="MYR30959.1"/>
    <property type="molecule type" value="Genomic_DNA"/>
</dbReference>
<sequence length="198" mass="21578">MEKVSTDRDDWAVWTADLVTGAPRREGSVRIVAVEGRSGSGKSTVAERLRAALVARGEPAAVLTMEDLYPGWAGLSRASELLREWILLPLAAGRPVVWRRYDWERGGFGPPIPGPPEEVAGGGTLVVEGCGSGTGVVGDLVDVLLWVEAPTSERERRLAAREDSDLYAPYRGMWARQEEDVYAVDPPRDRADLVVLNL</sequence>
<dbReference type="GO" id="GO:0016301">
    <property type="term" value="F:kinase activity"/>
    <property type="evidence" value="ECO:0007669"/>
    <property type="project" value="UniProtKB-KW"/>
</dbReference>
<dbReference type="AlphaFoldDB" id="A0A7K2ILX1"/>
<reference evidence="1 2" key="1">
    <citation type="journal article" date="2019" name="Nat. Commun.">
        <title>The antimicrobial potential of Streptomyces from insect microbiomes.</title>
        <authorList>
            <person name="Chevrette M.G."/>
            <person name="Carlson C.M."/>
            <person name="Ortega H.E."/>
            <person name="Thomas C."/>
            <person name="Ananiev G.E."/>
            <person name="Barns K.J."/>
            <person name="Book A.J."/>
            <person name="Cagnazzo J."/>
            <person name="Carlos C."/>
            <person name="Flanigan W."/>
            <person name="Grubbs K.J."/>
            <person name="Horn H.A."/>
            <person name="Hoffmann F.M."/>
            <person name="Klassen J.L."/>
            <person name="Knack J.J."/>
            <person name="Lewin G.R."/>
            <person name="McDonald B.R."/>
            <person name="Muller L."/>
            <person name="Melo W.G.P."/>
            <person name="Pinto-Tomas A.A."/>
            <person name="Schmitz A."/>
            <person name="Wendt-Pienkowski E."/>
            <person name="Wildman S."/>
            <person name="Zhao M."/>
            <person name="Zhang F."/>
            <person name="Bugni T.S."/>
            <person name="Andes D.R."/>
            <person name="Pupo M.T."/>
            <person name="Currie C.R."/>
        </authorList>
    </citation>
    <scope>NUCLEOTIDE SEQUENCE [LARGE SCALE GENOMIC DNA]</scope>
    <source>
        <strain evidence="1 2">SID5840</strain>
    </source>
</reference>
<gene>
    <name evidence="1" type="ORF">GTW20_01405</name>
</gene>
<dbReference type="InterPro" id="IPR027417">
    <property type="entry name" value="P-loop_NTPase"/>
</dbReference>
<organism evidence="1 2">
    <name type="scientific">Nocardiopsis alba</name>
    <dbReference type="NCBI Taxonomy" id="53437"/>
    <lineage>
        <taxon>Bacteria</taxon>
        <taxon>Bacillati</taxon>
        <taxon>Actinomycetota</taxon>
        <taxon>Actinomycetes</taxon>
        <taxon>Streptosporangiales</taxon>
        <taxon>Nocardiopsidaceae</taxon>
        <taxon>Nocardiopsis</taxon>
    </lineage>
</organism>
<proteinExistence type="predicted"/>
<dbReference type="SUPFAM" id="SSF52540">
    <property type="entry name" value="P-loop containing nucleoside triphosphate hydrolases"/>
    <property type="match status" value="1"/>
</dbReference>
<protein>
    <submittedName>
        <fullName evidence="1">Phosphoribulokinase</fullName>
    </submittedName>
</protein>
<evidence type="ECO:0000313" key="1">
    <source>
        <dbReference type="EMBL" id="MYR30959.1"/>
    </source>
</evidence>
<keyword evidence="1" id="KW-0418">Kinase</keyword>
<comment type="caution">
    <text evidence="1">The sequence shown here is derived from an EMBL/GenBank/DDBJ whole genome shotgun (WGS) entry which is preliminary data.</text>
</comment>